<organism evidence="3 4">
    <name type="scientific">Dioscorea zingiberensis</name>
    <dbReference type="NCBI Taxonomy" id="325984"/>
    <lineage>
        <taxon>Eukaryota</taxon>
        <taxon>Viridiplantae</taxon>
        <taxon>Streptophyta</taxon>
        <taxon>Embryophyta</taxon>
        <taxon>Tracheophyta</taxon>
        <taxon>Spermatophyta</taxon>
        <taxon>Magnoliopsida</taxon>
        <taxon>Liliopsida</taxon>
        <taxon>Dioscoreales</taxon>
        <taxon>Dioscoreaceae</taxon>
        <taxon>Dioscorea</taxon>
    </lineage>
</organism>
<protein>
    <submittedName>
        <fullName evidence="3">Uncharacterized protein</fullName>
    </submittedName>
</protein>
<proteinExistence type="predicted"/>
<dbReference type="OrthoDB" id="270720at2759"/>
<accession>A0A9D5HGV5</accession>
<dbReference type="PANTHER" id="PTHR23084:SF263">
    <property type="entry name" value="MORN REPEAT-CONTAINING PROTEIN 1"/>
    <property type="match status" value="1"/>
</dbReference>
<evidence type="ECO:0000256" key="2">
    <source>
        <dbReference type="SAM" id="MobiDB-lite"/>
    </source>
</evidence>
<gene>
    <name evidence="3" type="ORF">J5N97_018151</name>
</gene>
<keyword evidence="4" id="KW-1185">Reference proteome</keyword>
<dbReference type="PANTHER" id="PTHR23084">
    <property type="entry name" value="PHOSPHATIDYLINOSITOL-4-PHOSPHATE 5-KINASE RELATED"/>
    <property type="match status" value="1"/>
</dbReference>
<feature type="region of interest" description="Disordered" evidence="2">
    <location>
        <begin position="128"/>
        <end position="151"/>
    </location>
</feature>
<dbReference type="SUPFAM" id="SSF82185">
    <property type="entry name" value="Histone H3 K4-specific methyltransferase SET7/9 N-terminal domain"/>
    <property type="match status" value="1"/>
</dbReference>
<dbReference type="Gene3D" id="2.20.110.10">
    <property type="entry name" value="Histone H3 K4-specific methyltransferase SET7/9 N-terminal domain"/>
    <property type="match status" value="1"/>
</dbReference>
<keyword evidence="1" id="KW-0677">Repeat</keyword>
<dbReference type="GO" id="GO:0016020">
    <property type="term" value="C:membrane"/>
    <property type="evidence" value="ECO:0007669"/>
    <property type="project" value="UniProtKB-ARBA"/>
</dbReference>
<name>A0A9D5HGV5_9LILI</name>
<comment type="caution">
    <text evidence="3">The sequence shown here is derived from an EMBL/GenBank/DDBJ whole genome shotgun (WGS) entry which is preliminary data.</text>
</comment>
<dbReference type="Proteomes" id="UP001085076">
    <property type="component" value="Miscellaneous, Linkage group lg04"/>
</dbReference>
<sequence>MDGVGAHGSSGDTSRGGWSMNLEHGREGRNRGSLVWVGGERYDGAWEDGEPRGSGSFRWADGSLYVGVWSRDEGSGELQQKGVYYPGTMAASPAAKDTLEVFDVMLRQCKVGQDEMMPVPPSQKMINLPGEGKQRRASADGAGTWVLRPNH</sequence>
<dbReference type="Pfam" id="PF02493">
    <property type="entry name" value="MORN"/>
    <property type="match status" value="1"/>
</dbReference>
<dbReference type="EMBL" id="JAGGNH010000004">
    <property type="protein sequence ID" value="KAJ0976186.1"/>
    <property type="molecule type" value="Genomic_DNA"/>
</dbReference>
<reference evidence="3" key="2">
    <citation type="journal article" date="2022" name="Hortic Res">
        <title>The genome of Dioscorea zingiberensis sheds light on the biosynthesis, origin and evolution of the medicinally important diosgenin saponins.</title>
        <authorList>
            <person name="Li Y."/>
            <person name="Tan C."/>
            <person name="Li Z."/>
            <person name="Guo J."/>
            <person name="Li S."/>
            <person name="Chen X."/>
            <person name="Wang C."/>
            <person name="Dai X."/>
            <person name="Yang H."/>
            <person name="Song W."/>
            <person name="Hou L."/>
            <person name="Xu J."/>
            <person name="Tong Z."/>
            <person name="Xu A."/>
            <person name="Yuan X."/>
            <person name="Wang W."/>
            <person name="Yang Q."/>
            <person name="Chen L."/>
            <person name="Sun Z."/>
            <person name="Wang K."/>
            <person name="Pan B."/>
            <person name="Chen J."/>
            <person name="Bao Y."/>
            <person name="Liu F."/>
            <person name="Qi X."/>
            <person name="Gang D.R."/>
            <person name="Wen J."/>
            <person name="Li J."/>
        </authorList>
    </citation>
    <scope>NUCLEOTIDE SEQUENCE</scope>
    <source>
        <strain evidence="3">Dzin_1.0</strain>
    </source>
</reference>
<dbReference type="AlphaFoldDB" id="A0A9D5HGV5"/>
<dbReference type="InterPro" id="IPR003409">
    <property type="entry name" value="MORN"/>
</dbReference>
<evidence type="ECO:0000313" key="4">
    <source>
        <dbReference type="Proteomes" id="UP001085076"/>
    </source>
</evidence>
<feature type="region of interest" description="Disordered" evidence="2">
    <location>
        <begin position="1"/>
        <end position="24"/>
    </location>
</feature>
<reference evidence="3" key="1">
    <citation type="submission" date="2021-03" db="EMBL/GenBank/DDBJ databases">
        <authorList>
            <person name="Li Z."/>
            <person name="Yang C."/>
        </authorList>
    </citation>
    <scope>NUCLEOTIDE SEQUENCE</scope>
    <source>
        <strain evidence="3">Dzin_1.0</strain>
        <tissue evidence="3">Leaf</tissue>
    </source>
</reference>
<evidence type="ECO:0000313" key="3">
    <source>
        <dbReference type="EMBL" id="KAJ0976186.1"/>
    </source>
</evidence>
<evidence type="ECO:0000256" key="1">
    <source>
        <dbReference type="ARBA" id="ARBA00022737"/>
    </source>
</evidence>
<dbReference type="SMART" id="SM00698">
    <property type="entry name" value="MORN"/>
    <property type="match status" value="1"/>
</dbReference>